<dbReference type="InterPro" id="IPR013216">
    <property type="entry name" value="Methyltransf_11"/>
</dbReference>
<dbReference type="AlphaFoldDB" id="A0A835DDT0"/>
<dbReference type="InterPro" id="IPR029063">
    <property type="entry name" value="SAM-dependent_MTases_sf"/>
</dbReference>
<dbReference type="PANTHER" id="PTHR45036">
    <property type="entry name" value="METHYLTRANSFERASE LIKE 7B"/>
    <property type="match status" value="1"/>
</dbReference>
<dbReference type="OrthoDB" id="416496at2759"/>
<evidence type="ECO:0000313" key="4">
    <source>
        <dbReference type="Proteomes" id="UP000655225"/>
    </source>
</evidence>
<dbReference type="SUPFAM" id="SSF53335">
    <property type="entry name" value="S-adenosyl-L-methionine-dependent methyltransferases"/>
    <property type="match status" value="1"/>
</dbReference>
<evidence type="ECO:0000259" key="2">
    <source>
        <dbReference type="Pfam" id="PF08241"/>
    </source>
</evidence>
<protein>
    <recommendedName>
        <fullName evidence="2">Methyltransferase type 11 domain-containing protein</fullName>
    </recommendedName>
</protein>
<dbReference type="PANTHER" id="PTHR45036:SF1">
    <property type="entry name" value="METHYLTRANSFERASE LIKE 7A"/>
    <property type="match status" value="1"/>
</dbReference>
<accession>A0A835DDT0</accession>
<name>A0A835DDT0_TETSI</name>
<dbReference type="Proteomes" id="UP000655225">
    <property type="component" value="Unassembled WGS sequence"/>
</dbReference>
<dbReference type="CDD" id="cd02440">
    <property type="entry name" value="AdoMet_MTases"/>
    <property type="match status" value="1"/>
</dbReference>
<keyword evidence="4" id="KW-1185">Reference proteome</keyword>
<comment type="caution">
    <text evidence="3">The sequence shown here is derived from an EMBL/GenBank/DDBJ whole genome shotgun (WGS) entry which is preliminary data.</text>
</comment>
<proteinExistence type="predicted"/>
<reference evidence="3 4" key="1">
    <citation type="submission" date="2020-04" db="EMBL/GenBank/DDBJ databases">
        <title>Plant Genome Project.</title>
        <authorList>
            <person name="Zhang R.-G."/>
        </authorList>
    </citation>
    <scope>NUCLEOTIDE SEQUENCE [LARGE SCALE GENOMIC DNA]</scope>
    <source>
        <strain evidence="3">YNK0</strain>
        <tissue evidence="3">Leaf</tissue>
    </source>
</reference>
<dbReference type="EMBL" id="JABCRI010000010">
    <property type="protein sequence ID" value="KAF8399496.1"/>
    <property type="molecule type" value="Genomic_DNA"/>
</dbReference>
<dbReference type="OMA" id="ASINMTY"/>
<organism evidence="3 4">
    <name type="scientific">Tetracentron sinense</name>
    <name type="common">Spur-leaf</name>
    <dbReference type="NCBI Taxonomy" id="13715"/>
    <lineage>
        <taxon>Eukaryota</taxon>
        <taxon>Viridiplantae</taxon>
        <taxon>Streptophyta</taxon>
        <taxon>Embryophyta</taxon>
        <taxon>Tracheophyta</taxon>
        <taxon>Spermatophyta</taxon>
        <taxon>Magnoliopsida</taxon>
        <taxon>Trochodendrales</taxon>
        <taxon>Trochodendraceae</taxon>
        <taxon>Tetracentron</taxon>
    </lineage>
</organism>
<feature type="compositionally biased region" description="Basic and acidic residues" evidence="1">
    <location>
        <begin position="61"/>
        <end position="72"/>
    </location>
</feature>
<dbReference type="Gene3D" id="3.40.50.150">
    <property type="entry name" value="Vaccinia Virus protein VP39"/>
    <property type="match status" value="1"/>
</dbReference>
<dbReference type="InterPro" id="IPR052356">
    <property type="entry name" value="Thiol_S-MT"/>
</dbReference>
<sequence>MNMIHSYLPHSPIIFIPNHRSSSSNKSSMIKTLTTVNHFVSLQPLSSSATSSKYPSIRSESSPKLKDREQSAGKHNNVSVVSDSFCESRSCSCGRRRFIGASGAALLPISSSNASDLPSNSKFYVQDMLNRIHPPRADWYEEFYAVTIDKSMKLYEAEVAGYKAKLFTSLRGKANKVLELGIGTGPNLKYYASDASVHVFGVDPNKKMEKYAQTAAVAAGLPLSNFNFIQAVGEALPLSDASMDAVIGTLVLCSVKDVNMTLEEVKRVLKPGGLYLFVEHVAAQDGTALRFLQGVLDPLQQTVSDGCHLTRETGKDISEAGFSDLDINMAFFSTLSLIGPHVYGIACK</sequence>
<dbReference type="Pfam" id="PF08241">
    <property type="entry name" value="Methyltransf_11"/>
    <property type="match status" value="1"/>
</dbReference>
<feature type="region of interest" description="Disordered" evidence="1">
    <location>
        <begin position="46"/>
        <end position="75"/>
    </location>
</feature>
<evidence type="ECO:0000313" key="3">
    <source>
        <dbReference type="EMBL" id="KAF8399496.1"/>
    </source>
</evidence>
<gene>
    <name evidence="3" type="ORF">HHK36_015362</name>
</gene>
<dbReference type="GO" id="GO:0008757">
    <property type="term" value="F:S-adenosylmethionine-dependent methyltransferase activity"/>
    <property type="evidence" value="ECO:0007669"/>
    <property type="project" value="InterPro"/>
</dbReference>
<feature type="domain" description="Methyltransferase type 11" evidence="2">
    <location>
        <begin position="178"/>
        <end position="277"/>
    </location>
</feature>
<evidence type="ECO:0000256" key="1">
    <source>
        <dbReference type="SAM" id="MobiDB-lite"/>
    </source>
</evidence>